<protein>
    <recommendedName>
        <fullName evidence="14">Arachidonate--CoA ligase</fullName>
        <ecNumber evidence="12">6.2.1.15</ecNumber>
        <ecNumber evidence="13">6.2.1.3</ecNumber>
    </recommendedName>
</protein>
<keyword evidence="16" id="KW-0812">Transmembrane</keyword>
<organism evidence="18 19">
    <name type="scientific">Salmo trutta</name>
    <name type="common">Brown trout</name>
    <dbReference type="NCBI Taxonomy" id="8032"/>
    <lineage>
        <taxon>Eukaryota</taxon>
        <taxon>Metazoa</taxon>
        <taxon>Chordata</taxon>
        <taxon>Craniata</taxon>
        <taxon>Vertebrata</taxon>
        <taxon>Euteleostomi</taxon>
        <taxon>Actinopterygii</taxon>
        <taxon>Neopterygii</taxon>
        <taxon>Teleostei</taxon>
        <taxon>Protacanthopterygii</taxon>
        <taxon>Salmoniformes</taxon>
        <taxon>Salmonidae</taxon>
        <taxon>Salmoninae</taxon>
        <taxon>Salmo</taxon>
    </lineage>
</organism>
<dbReference type="EC" id="6.2.1.3" evidence="13"/>
<evidence type="ECO:0000256" key="8">
    <source>
        <dbReference type="ARBA" id="ARBA00024495"/>
    </source>
</evidence>
<reference evidence="18" key="2">
    <citation type="submission" date="2025-09" db="UniProtKB">
        <authorList>
            <consortium name="Ensembl"/>
        </authorList>
    </citation>
    <scope>IDENTIFICATION</scope>
</reference>
<dbReference type="Proteomes" id="UP000472277">
    <property type="component" value="Chromosome 4"/>
</dbReference>
<dbReference type="Pfam" id="PF00501">
    <property type="entry name" value="AMP-binding"/>
    <property type="match status" value="2"/>
</dbReference>
<dbReference type="PANTHER" id="PTHR43272">
    <property type="entry name" value="LONG-CHAIN-FATTY-ACID--COA LIGASE"/>
    <property type="match status" value="1"/>
</dbReference>
<dbReference type="InterPro" id="IPR045311">
    <property type="entry name" value="LC-FACS_euk"/>
</dbReference>
<feature type="domain" description="AMP-dependent synthetase/ligase" evidence="17">
    <location>
        <begin position="116"/>
        <end position="236"/>
    </location>
</feature>
<dbReference type="GO" id="GO:0005783">
    <property type="term" value="C:endoplasmic reticulum"/>
    <property type="evidence" value="ECO:0007669"/>
    <property type="project" value="TreeGrafter"/>
</dbReference>
<dbReference type="AlphaFoldDB" id="A0A673ZFX7"/>
<evidence type="ECO:0000256" key="16">
    <source>
        <dbReference type="SAM" id="Phobius"/>
    </source>
</evidence>
<keyword evidence="4" id="KW-0276">Fatty acid metabolism</keyword>
<evidence type="ECO:0000256" key="12">
    <source>
        <dbReference type="ARBA" id="ARBA00026113"/>
    </source>
</evidence>
<evidence type="ECO:0000256" key="2">
    <source>
        <dbReference type="ARBA" id="ARBA00022598"/>
    </source>
</evidence>
<keyword evidence="4" id="KW-0443">Lipid metabolism</keyword>
<dbReference type="GeneTree" id="ENSGT00940000154508"/>
<comment type="catalytic activity">
    <reaction evidence="7">
        <text>a long-chain fatty acid + ATP + CoA = a long-chain fatty acyl-CoA + AMP + diphosphate</text>
        <dbReference type="Rhea" id="RHEA:15421"/>
        <dbReference type="ChEBI" id="CHEBI:30616"/>
        <dbReference type="ChEBI" id="CHEBI:33019"/>
        <dbReference type="ChEBI" id="CHEBI:57287"/>
        <dbReference type="ChEBI" id="CHEBI:57560"/>
        <dbReference type="ChEBI" id="CHEBI:83139"/>
        <dbReference type="ChEBI" id="CHEBI:456215"/>
        <dbReference type="EC" id="6.2.1.3"/>
    </reaction>
    <physiologicalReaction direction="left-to-right" evidence="7">
        <dbReference type="Rhea" id="RHEA:15422"/>
    </physiologicalReaction>
</comment>
<dbReference type="PANTHER" id="PTHR43272:SF28">
    <property type="entry name" value="LONG-CHAIN-FATTY-ACID--COA LIGASE 1"/>
    <property type="match status" value="1"/>
</dbReference>
<evidence type="ECO:0000256" key="14">
    <source>
        <dbReference type="ARBA" id="ARBA00032120"/>
    </source>
</evidence>
<keyword evidence="19" id="KW-1185">Reference proteome</keyword>
<sequence>MQAQELLRQLRIPELEDVRQYMHSLPTNMLMGVGALAALTTYWYATRPKALKPPCDLNMQSVAMVGDGYVRRSILNNDDEHMTHYYSDARTMYEVFLRGMRVSNDGPCLGSRKPNQPYEWLSYREVADKAECIGSALLHRGHSQTGDKHIGIFSQNRPEWTISELACYTYSLVCVPLYDTLGLEAIEYIINQAAVSTVICDLADKARLILDCVRGKEHTLKTIVLMEAFDEELVDRGQQSGIEILSLKDVEVTFFALPYHPPAKCPLKSSQLFFFSLLFLNLHVDFDFPVCPLLSVPFFPFHIFFRSVSTQSVLKPSTKDVLISFLPLAHMFERVFEVMQCLTRCFVYIFFVYKLKINGHFLFRLPPSHTSTLLQGVILVHGARIGYFQGDIRLLMDDLKTLQPTVFPVVPRLLNRMFDKIFGQANTPLKRWLLVFASRRKHAEMMNGVVRKDSLWDKLIFQKVQNSLGGRVRLMITGAAPVSPTVLTFLRAALGCQFYEGYGQTECTAGCTMSMPGDWTAGHVGAPLPCNYVKLVDVTEMNYFAANGEGEVCVKGPNVFKGYLNDPEKTKEALDQDGWLHTGDIGKWLPNGILKIVDRKKHIFKLAQGEYIAPEKVENIYIRSDPVAQIFVHGDSLQACLVGIVVPDPDSLPGWAKKKGIEGSYLEMCASKELKNAILEDILRLGKEGGLKSFEQVRDISLHTEMFSVQNGLLTPTLKAKRTDLRGHFREQIDLLYAKIKM</sequence>
<dbReference type="EC" id="6.2.1.15" evidence="12"/>
<comment type="catalytic activity">
    <reaction evidence="11">
        <text>(E)-hexadec-2-enoate + ATP + CoA = (2E)-hexadecenoyl-CoA + AMP + diphosphate</text>
        <dbReference type="Rhea" id="RHEA:36139"/>
        <dbReference type="ChEBI" id="CHEBI:30616"/>
        <dbReference type="ChEBI" id="CHEBI:33019"/>
        <dbReference type="ChEBI" id="CHEBI:57287"/>
        <dbReference type="ChEBI" id="CHEBI:61526"/>
        <dbReference type="ChEBI" id="CHEBI:72745"/>
        <dbReference type="ChEBI" id="CHEBI:456215"/>
    </reaction>
    <physiologicalReaction direction="left-to-right" evidence="11">
        <dbReference type="Rhea" id="RHEA:36140"/>
    </physiologicalReaction>
</comment>
<reference evidence="18" key="1">
    <citation type="submission" date="2025-08" db="UniProtKB">
        <authorList>
            <consortium name="Ensembl"/>
        </authorList>
    </citation>
    <scope>IDENTIFICATION</scope>
</reference>
<accession>A0A673ZFX7</accession>
<comment type="similarity">
    <text evidence="1">Belongs to the ATP-dependent AMP-binding enzyme family.</text>
</comment>
<dbReference type="InterPro" id="IPR000873">
    <property type="entry name" value="AMP-dep_synth/lig_dom"/>
</dbReference>
<dbReference type="GO" id="GO:0005524">
    <property type="term" value="F:ATP binding"/>
    <property type="evidence" value="ECO:0007669"/>
    <property type="project" value="UniProtKB-KW"/>
</dbReference>
<keyword evidence="16" id="KW-1133">Transmembrane helix</keyword>
<gene>
    <name evidence="18" type="primary">ACSL1</name>
    <name evidence="18" type="synonym">acsl1a</name>
</gene>
<name>A0A673ZFX7_SALTR</name>
<feature type="domain" description="AMP-dependent synthetase/ligase" evidence="17">
    <location>
        <begin position="361"/>
        <end position="564"/>
    </location>
</feature>
<evidence type="ECO:0000256" key="5">
    <source>
        <dbReference type="ARBA" id="ARBA00022840"/>
    </source>
</evidence>
<evidence type="ECO:0000256" key="4">
    <source>
        <dbReference type="ARBA" id="ARBA00022832"/>
    </source>
</evidence>
<evidence type="ECO:0000256" key="9">
    <source>
        <dbReference type="ARBA" id="ARBA00024532"/>
    </source>
</evidence>
<evidence type="ECO:0000256" key="13">
    <source>
        <dbReference type="ARBA" id="ARBA00026121"/>
    </source>
</evidence>
<keyword evidence="16" id="KW-0472">Membrane</keyword>
<evidence type="ECO:0000256" key="15">
    <source>
        <dbReference type="ARBA" id="ARBA00049139"/>
    </source>
</evidence>
<keyword evidence="5" id="KW-0067">ATP-binding</keyword>
<evidence type="ECO:0000256" key="10">
    <source>
        <dbReference type="ARBA" id="ARBA00024548"/>
    </source>
</evidence>
<comment type="catalytic activity">
    <reaction evidence="8">
        <text>12-hydroxy-(5Z,8Z,10E,14Z)-eicosatetraenoate + ATP + CoA = 12-hydroxy-(5Z,8Z,10E,14Z)-eicosatetraenoyl-CoA + AMP + diphosphate</text>
        <dbReference type="Rhea" id="RHEA:52112"/>
        <dbReference type="ChEBI" id="CHEBI:30616"/>
        <dbReference type="ChEBI" id="CHEBI:33019"/>
        <dbReference type="ChEBI" id="CHEBI:57287"/>
        <dbReference type="ChEBI" id="CHEBI:90718"/>
        <dbReference type="ChEBI" id="CHEBI:136408"/>
        <dbReference type="ChEBI" id="CHEBI:456215"/>
    </reaction>
    <physiologicalReaction direction="left-to-right" evidence="8">
        <dbReference type="Rhea" id="RHEA:52113"/>
    </physiologicalReaction>
</comment>
<evidence type="ECO:0000256" key="6">
    <source>
        <dbReference type="ARBA" id="ARBA00024469"/>
    </source>
</evidence>
<comment type="catalytic activity">
    <reaction evidence="9">
        <text>15-hydroxy-(5Z,8Z,11Z,13E)-eicosatetraenoate + ATP + CoA = 15-hydroxy-(5Z,8Z,11Z,13E)-eicosatetraenoyl-CoA + AMP + diphosphate</text>
        <dbReference type="Rhea" id="RHEA:52116"/>
        <dbReference type="ChEBI" id="CHEBI:30616"/>
        <dbReference type="ChEBI" id="CHEBI:33019"/>
        <dbReference type="ChEBI" id="CHEBI:57287"/>
        <dbReference type="ChEBI" id="CHEBI:78832"/>
        <dbReference type="ChEBI" id="CHEBI:136409"/>
        <dbReference type="ChEBI" id="CHEBI:456215"/>
    </reaction>
    <physiologicalReaction direction="left-to-right" evidence="9">
        <dbReference type="Rhea" id="RHEA:52117"/>
    </physiologicalReaction>
</comment>
<evidence type="ECO:0000313" key="19">
    <source>
        <dbReference type="Proteomes" id="UP000472277"/>
    </source>
</evidence>
<keyword evidence="2" id="KW-0436">Ligase</keyword>
<evidence type="ECO:0000256" key="3">
    <source>
        <dbReference type="ARBA" id="ARBA00022741"/>
    </source>
</evidence>
<dbReference type="GO" id="GO:0047676">
    <property type="term" value="F:arachidonate-CoA ligase activity"/>
    <property type="evidence" value="ECO:0007669"/>
    <property type="project" value="UniProtKB-EC"/>
</dbReference>
<dbReference type="CDD" id="cd05927">
    <property type="entry name" value="LC-FACS_euk"/>
    <property type="match status" value="1"/>
</dbReference>
<keyword evidence="3" id="KW-0547">Nucleotide-binding</keyword>
<dbReference type="InParanoid" id="A0A673ZFX7"/>
<evidence type="ECO:0000259" key="17">
    <source>
        <dbReference type="Pfam" id="PF00501"/>
    </source>
</evidence>
<evidence type="ECO:0000313" key="18">
    <source>
        <dbReference type="Ensembl" id="ENSSTUP00000045687.1"/>
    </source>
</evidence>
<comment type="catalytic activity">
    <reaction evidence="6">
        <text>5-hydroxy-(6E,8Z,11Z,14Z)-eicosatetraenoate + ATP + CoA = 5-hydroxy-(6E,8Z,11Z,14Z)-eicosatetraenoyl-CoA + AMP + diphosphate</text>
        <dbReference type="Rhea" id="RHEA:52108"/>
        <dbReference type="ChEBI" id="CHEBI:30616"/>
        <dbReference type="ChEBI" id="CHEBI:33019"/>
        <dbReference type="ChEBI" id="CHEBI:57287"/>
        <dbReference type="ChEBI" id="CHEBI:65341"/>
        <dbReference type="ChEBI" id="CHEBI:136407"/>
        <dbReference type="ChEBI" id="CHEBI:456215"/>
    </reaction>
    <physiologicalReaction direction="left-to-right" evidence="6">
        <dbReference type="Rhea" id="RHEA:52109"/>
    </physiologicalReaction>
</comment>
<dbReference type="InterPro" id="IPR042099">
    <property type="entry name" value="ANL_N_sf"/>
</dbReference>
<comment type="catalytic activity">
    <reaction evidence="15">
        <text>hexadecanoate + ATP + CoA = hexadecanoyl-CoA + AMP + diphosphate</text>
        <dbReference type="Rhea" id="RHEA:30751"/>
        <dbReference type="ChEBI" id="CHEBI:7896"/>
        <dbReference type="ChEBI" id="CHEBI:30616"/>
        <dbReference type="ChEBI" id="CHEBI:33019"/>
        <dbReference type="ChEBI" id="CHEBI:57287"/>
        <dbReference type="ChEBI" id="CHEBI:57379"/>
        <dbReference type="ChEBI" id="CHEBI:456215"/>
    </reaction>
    <physiologicalReaction direction="left-to-right" evidence="15">
        <dbReference type="Rhea" id="RHEA:30752"/>
    </physiologicalReaction>
</comment>
<evidence type="ECO:0000256" key="11">
    <source>
        <dbReference type="ARBA" id="ARBA00024565"/>
    </source>
</evidence>
<comment type="catalytic activity">
    <reaction evidence="10">
        <text>(5Z,8Z,11Z,14Z)-eicosatetraenoate + ATP + CoA = (5Z,8Z,11Z,14Z)-eicosatetraenoyl-CoA + AMP + diphosphate</text>
        <dbReference type="Rhea" id="RHEA:19713"/>
        <dbReference type="ChEBI" id="CHEBI:30616"/>
        <dbReference type="ChEBI" id="CHEBI:32395"/>
        <dbReference type="ChEBI" id="CHEBI:33019"/>
        <dbReference type="ChEBI" id="CHEBI:57287"/>
        <dbReference type="ChEBI" id="CHEBI:57368"/>
        <dbReference type="ChEBI" id="CHEBI:456215"/>
        <dbReference type="EC" id="6.2.1.15"/>
    </reaction>
    <physiologicalReaction direction="left-to-right" evidence="10">
        <dbReference type="Rhea" id="RHEA:19714"/>
    </physiologicalReaction>
</comment>
<dbReference type="SUPFAM" id="SSF56801">
    <property type="entry name" value="Acetyl-CoA synthetase-like"/>
    <property type="match status" value="2"/>
</dbReference>
<proteinExistence type="inferred from homology"/>
<dbReference type="GO" id="GO:0016020">
    <property type="term" value="C:membrane"/>
    <property type="evidence" value="ECO:0007669"/>
    <property type="project" value="TreeGrafter"/>
</dbReference>
<evidence type="ECO:0000256" key="7">
    <source>
        <dbReference type="ARBA" id="ARBA00024484"/>
    </source>
</evidence>
<dbReference type="Ensembl" id="ENSSTUT00000047678.1">
    <property type="protein sequence ID" value="ENSSTUP00000045687.1"/>
    <property type="gene ID" value="ENSSTUG00000018889.1"/>
</dbReference>
<feature type="transmembrane region" description="Helical" evidence="16">
    <location>
        <begin position="21"/>
        <end position="45"/>
    </location>
</feature>
<evidence type="ECO:0000256" key="1">
    <source>
        <dbReference type="ARBA" id="ARBA00006432"/>
    </source>
</evidence>
<dbReference type="Gene3D" id="3.40.50.12780">
    <property type="entry name" value="N-terminal domain of ligase-like"/>
    <property type="match status" value="2"/>
</dbReference>